<organism evidence="2">
    <name type="scientific">hydrothermal vent metagenome</name>
    <dbReference type="NCBI Taxonomy" id="652676"/>
    <lineage>
        <taxon>unclassified sequences</taxon>
        <taxon>metagenomes</taxon>
        <taxon>ecological metagenomes</taxon>
    </lineage>
</organism>
<evidence type="ECO:0000256" key="1">
    <source>
        <dbReference type="SAM" id="MobiDB-lite"/>
    </source>
</evidence>
<dbReference type="EMBL" id="CZQD01000045">
    <property type="protein sequence ID" value="CUS57517.1"/>
    <property type="molecule type" value="Genomic_DNA"/>
</dbReference>
<proteinExistence type="predicted"/>
<protein>
    <submittedName>
        <fullName evidence="2">Uncharacterized protein</fullName>
    </submittedName>
</protein>
<gene>
    <name evidence="2" type="ORF">MGWOODY_Hyp1491</name>
</gene>
<accession>A0A160U2M6</accession>
<dbReference type="AlphaFoldDB" id="A0A160U2M6"/>
<evidence type="ECO:0000313" key="2">
    <source>
        <dbReference type="EMBL" id="CUS57517.1"/>
    </source>
</evidence>
<feature type="region of interest" description="Disordered" evidence="1">
    <location>
        <begin position="16"/>
        <end position="38"/>
    </location>
</feature>
<reference evidence="2" key="1">
    <citation type="submission" date="2015-10" db="EMBL/GenBank/DDBJ databases">
        <authorList>
            <person name="Gilbert D.G."/>
        </authorList>
    </citation>
    <scope>NUCLEOTIDE SEQUENCE</scope>
</reference>
<name>A0A160U2M6_9ZZZZ</name>
<sequence length="38" mass="4267">MRDSMLETMVRQLGKQMVEHSKEPSALIEAGADLPEHT</sequence>